<protein>
    <submittedName>
        <fullName evidence="1">DUF2958 domain-containing protein</fullName>
    </submittedName>
</protein>
<gene>
    <name evidence="1" type="ORF">E1O70_18055</name>
</gene>
<accession>A0A4Y8QY82</accession>
<comment type="caution">
    <text evidence="1">The sequence shown here is derived from an EMBL/GenBank/DDBJ whole genome shotgun (WGS) entry which is preliminary data.</text>
</comment>
<dbReference type="EMBL" id="SOZH01000012">
    <property type="protein sequence ID" value="TFF04350.1"/>
    <property type="molecule type" value="Genomic_DNA"/>
</dbReference>
<sequence length="136" mass="15009">MSANEHPVNMGGAMGQSNVLPETQRRLRGHNFYPPKAQRAAVPALGASAGEALEEKVVHLHYFLGSADWFIVEVDWTTGEGWGFADLGLGHGEWGYIALTELEELRTTRGLPQVVERELDWEPVPFGQTRAARAAR</sequence>
<keyword evidence="2" id="KW-1185">Reference proteome</keyword>
<dbReference type="Pfam" id="PF11171">
    <property type="entry name" value="DUF2958"/>
    <property type="match status" value="1"/>
</dbReference>
<dbReference type="InterPro" id="IPR021341">
    <property type="entry name" value="DUF2958"/>
</dbReference>
<proteinExistence type="predicted"/>
<reference evidence="1 2" key="1">
    <citation type="submission" date="2019-03" db="EMBL/GenBank/DDBJ databases">
        <title>Cellulosimicrobium funkei JCM14302 Assembly.</title>
        <authorList>
            <person name="Dou T."/>
        </authorList>
    </citation>
    <scope>NUCLEOTIDE SEQUENCE [LARGE SCALE GENOMIC DNA]</scope>
    <source>
        <strain evidence="1 2">JCM 14302</strain>
    </source>
</reference>
<evidence type="ECO:0000313" key="1">
    <source>
        <dbReference type="EMBL" id="TFF04350.1"/>
    </source>
</evidence>
<evidence type="ECO:0000313" key="2">
    <source>
        <dbReference type="Proteomes" id="UP000298003"/>
    </source>
</evidence>
<dbReference type="AlphaFoldDB" id="A0A4Y8QY82"/>
<dbReference type="Proteomes" id="UP000298003">
    <property type="component" value="Unassembled WGS sequence"/>
</dbReference>
<organism evidence="1 2">
    <name type="scientific">Cellulosimicrobium funkei</name>
    <dbReference type="NCBI Taxonomy" id="264251"/>
    <lineage>
        <taxon>Bacteria</taxon>
        <taxon>Bacillati</taxon>
        <taxon>Actinomycetota</taxon>
        <taxon>Actinomycetes</taxon>
        <taxon>Micrococcales</taxon>
        <taxon>Promicromonosporaceae</taxon>
        <taxon>Cellulosimicrobium</taxon>
    </lineage>
</organism>
<name>A0A4Y8QY82_9MICO</name>